<dbReference type="InterPro" id="IPR036390">
    <property type="entry name" value="WH_DNA-bd_sf"/>
</dbReference>
<dbReference type="EMBL" id="PESE01000002">
    <property type="protein sequence ID" value="PYD39424.1"/>
    <property type="molecule type" value="Genomic_DNA"/>
</dbReference>
<keyword evidence="5" id="KW-0804">Transcription</keyword>
<dbReference type="Gene3D" id="1.10.10.10">
    <property type="entry name" value="Winged helix-like DNA-binding domain superfamily/Winged helix DNA-binding domain"/>
    <property type="match status" value="1"/>
</dbReference>
<dbReference type="InterPro" id="IPR058163">
    <property type="entry name" value="LysR-type_TF_proteobact-type"/>
</dbReference>
<dbReference type="Proteomes" id="UP000248196">
    <property type="component" value="Unassembled WGS sequence"/>
</dbReference>
<dbReference type="AlphaFoldDB" id="A0A318P038"/>
<dbReference type="InterPro" id="IPR005119">
    <property type="entry name" value="LysR_subst-bd"/>
</dbReference>
<dbReference type="Gene3D" id="3.40.190.290">
    <property type="match status" value="1"/>
</dbReference>
<evidence type="ECO:0000256" key="3">
    <source>
        <dbReference type="ARBA" id="ARBA00023015"/>
    </source>
</evidence>
<dbReference type="GO" id="GO:0006351">
    <property type="term" value="P:DNA-templated transcription"/>
    <property type="evidence" value="ECO:0007669"/>
    <property type="project" value="TreeGrafter"/>
</dbReference>
<dbReference type="GO" id="GO:0043565">
    <property type="term" value="F:sequence-specific DNA binding"/>
    <property type="evidence" value="ECO:0007669"/>
    <property type="project" value="TreeGrafter"/>
</dbReference>
<sequence length="306" mass="34236">MEEPSLQLVKAFVAVAEHQSFARAAQALNMTPSAISRLVKKLEQQVDMLLINRTTRAMSLTEAGQRYFTDCSAALEQLRMAYERMRDEQSQPQGTLRVSTSLSFGRLHVAPHLAAFMVQYPQLRIDLLMTDRYVDIVAERVAVAIRIGRLPDSSLVARKLLNNRRILVASPHYLQQHGTPTTLEELRQHQCLVSTASHDGENWRLFGPAGATVFQPKGRMRADNGDAVKQFCIDGQGIAFHSAVTMAESIRLGELVQLLPQWTGRETGVYSVYPPGPVGPAARALIDFLTLRWQQEPCLQMQKTEV</sequence>
<dbReference type="GO" id="GO:0003700">
    <property type="term" value="F:DNA-binding transcription factor activity"/>
    <property type="evidence" value="ECO:0007669"/>
    <property type="project" value="InterPro"/>
</dbReference>
<organism evidence="7 8">
    <name type="scientific">Serratia plymuthica</name>
    <dbReference type="NCBI Taxonomy" id="82996"/>
    <lineage>
        <taxon>Bacteria</taxon>
        <taxon>Pseudomonadati</taxon>
        <taxon>Pseudomonadota</taxon>
        <taxon>Gammaproteobacteria</taxon>
        <taxon>Enterobacterales</taxon>
        <taxon>Yersiniaceae</taxon>
        <taxon>Serratia</taxon>
    </lineage>
</organism>
<keyword evidence="2" id="KW-0678">Repressor</keyword>
<dbReference type="InterPro" id="IPR036388">
    <property type="entry name" value="WH-like_DNA-bd_sf"/>
</dbReference>
<evidence type="ECO:0000313" key="8">
    <source>
        <dbReference type="Proteomes" id="UP000248196"/>
    </source>
</evidence>
<keyword evidence="3" id="KW-0805">Transcription regulation</keyword>
<protein>
    <submittedName>
        <fullName evidence="7">LysR family transcriptional regulator</fullName>
    </submittedName>
</protein>
<comment type="similarity">
    <text evidence="1">Belongs to the LysR transcriptional regulatory family.</text>
</comment>
<proteinExistence type="inferred from homology"/>
<gene>
    <name evidence="7" type="ORF">CT690_10435</name>
</gene>
<reference evidence="7 8" key="1">
    <citation type="submission" date="2017-11" db="EMBL/GenBank/DDBJ databases">
        <title>Genome sequence of the oocydin A producing rhizobacterium Serratia plymuthica 4Rx5.</title>
        <authorList>
            <person name="Matilla M.A."/>
            <person name="Udaondo Z."/>
            <person name="Salmond G.P.C."/>
        </authorList>
    </citation>
    <scope>NUCLEOTIDE SEQUENCE [LARGE SCALE GENOMIC DNA]</scope>
    <source>
        <strain evidence="7 8">4Rx5</strain>
    </source>
</reference>
<evidence type="ECO:0000259" key="6">
    <source>
        <dbReference type="PROSITE" id="PS50931"/>
    </source>
</evidence>
<dbReference type="CDD" id="cd08422">
    <property type="entry name" value="PBP2_CrgA_like"/>
    <property type="match status" value="1"/>
</dbReference>
<evidence type="ECO:0000313" key="7">
    <source>
        <dbReference type="EMBL" id="PYD39424.1"/>
    </source>
</evidence>
<evidence type="ECO:0000256" key="1">
    <source>
        <dbReference type="ARBA" id="ARBA00009437"/>
    </source>
</evidence>
<dbReference type="Pfam" id="PF03466">
    <property type="entry name" value="LysR_substrate"/>
    <property type="match status" value="1"/>
</dbReference>
<evidence type="ECO:0000256" key="4">
    <source>
        <dbReference type="ARBA" id="ARBA00023125"/>
    </source>
</evidence>
<dbReference type="FunFam" id="3.40.190.290:FF:000001">
    <property type="entry name" value="Transcriptional regulator, LysR family"/>
    <property type="match status" value="1"/>
</dbReference>
<dbReference type="PANTHER" id="PTHR30537:SF5">
    <property type="entry name" value="HTH-TYPE TRANSCRIPTIONAL ACTIVATOR TTDR-RELATED"/>
    <property type="match status" value="1"/>
</dbReference>
<evidence type="ECO:0000256" key="2">
    <source>
        <dbReference type="ARBA" id="ARBA00022491"/>
    </source>
</evidence>
<accession>A0A318P038</accession>
<keyword evidence="4" id="KW-0238">DNA-binding</keyword>
<comment type="caution">
    <text evidence="7">The sequence shown here is derived from an EMBL/GenBank/DDBJ whole genome shotgun (WGS) entry which is preliminary data.</text>
</comment>
<name>A0A318P038_SERPL</name>
<dbReference type="PANTHER" id="PTHR30537">
    <property type="entry name" value="HTH-TYPE TRANSCRIPTIONAL REGULATOR"/>
    <property type="match status" value="1"/>
</dbReference>
<dbReference type="OrthoDB" id="9110639at2"/>
<feature type="domain" description="HTH lysR-type" evidence="6">
    <location>
        <begin position="4"/>
        <end position="61"/>
    </location>
</feature>
<dbReference type="SUPFAM" id="SSF53850">
    <property type="entry name" value="Periplasmic binding protein-like II"/>
    <property type="match status" value="1"/>
</dbReference>
<evidence type="ECO:0000256" key="5">
    <source>
        <dbReference type="ARBA" id="ARBA00023163"/>
    </source>
</evidence>
<dbReference type="Pfam" id="PF00126">
    <property type="entry name" value="HTH_1"/>
    <property type="match status" value="1"/>
</dbReference>
<dbReference type="RefSeq" id="WP_004942315.1">
    <property type="nucleotide sequence ID" value="NZ_PESE01000002.1"/>
</dbReference>
<dbReference type="PROSITE" id="PS50931">
    <property type="entry name" value="HTH_LYSR"/>
    <property type="match status" value="1"/>
</dbReference>
<dbReference type="SUPFAM" id="SSF46785">
    <property type="entry name" value="Winged helix' DNA-binding domain"/>
    <property type="match status" value="1"/>
</dbReference>
<dbReference type="InterPro" id="IPR000847">
    <property type="entry name" value="LysR_HTH_N"/>
</dbReference>
<dbReference type="FunFam" id="1.10.10.10:FF:000001">
    <property type="entry name" value="LysR family transcriptional regulator"/>
    <property type="match status" value="1"/>
</dbReference>